<evidence type="ECO:0000313" key="3">
    <source>
        <dbReference type="Proteomes" id="UP000078561"/>
    </source>
</evidence>
<dbReference type="InParanoid" id="A0A163M6G0"/>
<sequence length="350" mass="39671">MTLTMEPSSLELLLLHETILFKERSIDLVVAARKAYCSSNDNNGLFLLEIFDGTSSMFGFLLGGSHPFCSQHSRTHLETLQKSELTELYIESARVCLYRQGADLRPILHISRYSTKQIPTASLFQKSNPIEDMPQIKEWLMDLEKHDQETFLSMVAQGEITIPDAFWKYYLQQLEPTLEGLVSAYRIAKLSPTTPPSQTDTFLRHRTSSLSSLGASSFSSTSSRSLSSSRFPPSPRHKLKTSERVYDTLTTLYPTMTWQNIQTLINDTFSTDNDHVMDGYLAIPHTICSNIVVEPHEEKAQSQPALQVDMDDWWILYMEINALPTQADQIKTLTANKMKSMMATVDIALD</sequence>
<evidence type="ECO:0000256" key="1">
    <source>
        <dbReference type="SAM" id="MobiDB-lite"/>
    </source>
</evidence>
<dbReference type="AlphaFoldDB" id="A0A163M6G0"/>
<dbReference type="Proteomes" id="UP000078561">
    <property type="component" value="Unassembled WGS sequence"/>
</dbReference>
<feature type="compositionally biased region" description="Low complexity" evidence="1">
    <location>
        <begin position="212"/>
        <end position="231"/>
    </location>
</feature>
<reference evidence="2" key="1">
    <citation type="submission" date="2016-04" db="EMBL/GenBank/DDBJ databases">
        <authorList>
            <person name="Evans L.H."/>
            <person name="Alamgir A."/>
            <person name="Owens N."/>
            <person name="Weber N.D."/>
            <person name="Virtaneva K."/>
            <person name="Barbian K."/>
            <person name="Babar A."/>
            <person name="Rosenke K."/>
        </authorList>
    </citation>
    <scope>NUCLEOTIDE SEQUENCE [LARGE SCALE GENOMIC DNA]</scope>
    <source>
        <strain evidence="2">CBS 101.48</strain>
    </source>
</reference>
<dbReference type="EMBL" id="LT553587">
    <property type="protein sequence ID" value="SAM01739.1"/>
    <property type="molecule type" value="Genomic_DNA"/>
</dbReference>
<organism evidence="2">
    <name type="scientific">Absidia glauca</name>
    <name type="common">Pin mould</name>
    <dbReference type="NCBI Taxonomy" id="4829"/>
    <lineage>
        <taxon>Eukaryota</taxon>
        <taxon>Fungi</taxon>
        <taxon>Fungi incertae sedis</taxon>
        <taxon>Mucoromycota</taxon>
        <taxon>Mucoromycotina</taxon>
        <taxon>Mucoromycetes</taxon>
        <taxon>Mucorales</taxon>
        <taxon>Cunninghamellaceae</taxon>
        <taxon>Absidia</taxon>
    </lineage>
</organism>
<name>A0A163M6G0_ABSGL</name>
<accession>A0A163M6G0</accession>
<gene>
    <name evidence="2" type="primary">ABSGL_07488.1 scaffold 8890</name>
</gene>
<evidence type="ECO:0000313" key="2">
    <source>
        <dbReference type="EMBL" id="SAM01739.1"/>
    </source>
</evidence>
<keyword evidence="3" id="KW-1185">Reference proteome</keyword>
<dbReference type="OrthoDB" id="2290276at2759"/>
<proteinExistence type="predicted"/>
<feature type="region of interest" description="Disordered" evidence="1">
    <location>
        <begin position="212"/>
        <end position="239"/>
    </location>
</feature>
<protein>
    <submittedName>
        <fullName evidence="2">Uncharacterized protein</fullName>
    </submittedName>
</protein>